<gene>
    <name evidence="2" type="ORF">EVAR_57874_1</name>
</gene>
<evidence type="ECO:0000256" key="1">
    <source>
        <dbReference type="SAM" id="SignalP"/>
    </source>
</evidence>
<evidence type="ECO:0008006" key="4">
    <source>
        <dbReference type="Google" id="ProtNLM"/>
    </source>
</evidence>
<reference evidence="2 3" key="1">
    <citation type="journal article" date="2019" name="Commun. Biol.">
        <title>The bagworm genome reveals a unique fibroin gene that provides high tensile strength.</title>
        <authorList>
            <person name="Kono N."/>
            <person name="Nakamura H."/>
            <person name="Ohtoshi R."/>
            <person name="Tomita M."/>
            <person name="Numata K."/>
            <person name="Arakawa K."/>
        </authorList>
    </citation>
    <scope>NUCLEOTIDE SEQUENCE [LARGE SCALE GENOMIC DNA]</scope>
</reference>
<sequence>MRRWRRSMVASFVSLFVFTRRFRLLGIGCDALPVSGSDELVVDVVDNNFYQLFGWRRQMIAWMAEIAC</sequence>
<proteinExistence type="predicted"/>
<feature type="chain" id="PRO_5020022865" description="Secreted protein" evidence="1">
    <location>
        <begin position="20"/>
        <end position="68"/>
    </location>
</feature>
<keyword evidence="1" id="KW-0732">Signal</keyword>
<dbReference type="AlphaFoldDB" id="A0A4C1ZEG1"/>
<feature type="signal peptide" evidence="1">
    <location>
        <begin position="1"/>
        <end position="19"/>
    </location>
</feature>
<organism evidence="2 3">
    <name type="scientific">Eumeta variegata</name>
    <name type="common">Bagworm moth</name>
    <name type="synonym">Eumeta japonica</name>
    <dbReference type="NCBI Taxonomy" id="151549"/>
    <lineage>
        <taxon>Eukaryota</taxon>
        <taxon>Metazoa</taxon>
        <taxon>Ecdysozoa</taxon>
        <taxon>Arthropoda</taxon>
        <taxon>Hexapoda</taxon>
        <taxon>Insecta</taxon>
        <taxon>Pterygota</taxon>
        <taxon>Neoptera</taxon>
        <taxon>Endopterygota</taxon>
        <taxon>Lepidoptera</taxon>
        <taxon>Glossata</taxon>
        <taxon>Ditrysia</taxon>
        <taxon>Tineoidea</taxon>
        <taxon>Psychidae</taxon>
        <taxon>Oiketicinae</taxon>
        <taxon>Eumeta</taxon>
    </lineage>
</organism>
<name>A0A4C1ZEG1_EUMVA</name>
<protein>
    <recommendedName>
        <fullName evidence="4">Secreted protein</fullName>
    </recommendedName>
</protein>
<dbReference type="Proteomes" id="UP000299102">
    <property type="component" value="Unassembled WGS sequence"/>
</dbReference>
<accession>A0A4C1ZEG1</accession>
<evidence type="ECO:0000313" key="3">
    <source>
        <dbReference type="Proteomes" id="UP000299102"/>
    </source>
</evidence>
<dbReference type="EMBL" id="BGZK01001777">
    <property type="protein sequence ID" value="GBP86170.1"/>
    <property type="molecule type" value="Genomic_DNA"/>
</dbReference>
<evidence type="ECO:0000313" key="2">
    <source>
        <dbReference type="EMBL" id="GBP86170.1"/>
    </source>
</evidence>
<keyword evidence="3" id="KW-1185">Reference proteome</keyword>
<comment type="caution">
    <text evidence="2">The sequence shown here is derived from an EMBL/GenBank/DDBJ whole genome shotgun (WGS) entry which is preliminary data.</text>
</comment>